<reference evidence="3 4" key="1">
    <citation type="journal article" date="2021" name="Elife">
        <title>Chloroplast acquisition without the gene transfer in kleptoplastic sea slugs, Plakobranchus ocellatus.</title>
        <authorList>
            <person name="Maeda T."/>
            <person name="Takahashi S."/>
            <person name="Yoshida T."/>
            <person name="Shimamura S."/>
            <person name="Takaki Y."/>
            <person name="Nagai Y."/>
            <person name="Toyoda A."/>
            <person name="Suzuki Y."/>
            <person name="Arimoto A."/>
            <person name="Ishii H."/>
            <person name="Satoh N."/>
            <person name="Nishiyama T."/>
            <person name="Hasebe M."/>
            <person name="Maruyama T."/>
            <person name="Minagawa J."/>
            <person name="Obokata J."/>
            <person name="Shigenobu S."/>
        </authorList>
    </citation>
    <scope>NUCLEOTIDE SEQUENCE [LARGE SCALE GENOMIC DNA]</scope>
</reference>
<keyword evidence="4" id="KW-1185">Reference proteome</keyword>
<keyword evidence="2" id="KW-0472">Membrane</keyword>
<keyword evidence="2" id="KW-0812">Transmembrane</keyword>
<feature type="region of interest" description="Disordered" evidence="1">
    <location>
        <begin position="272"/>
        <end position="295"/>
    </location>
</feature>
<organism evidence="3 4">
    <name type="scientific">Plakobranchus ocellatus</name>
    <dbReference type="NCBI Taxonomy" id="259542"/>
    <lineage>
        <taxon>Eukaryota</taxon>
        <taxon>Metazoa</taxon>
        <taxon>Spiralia</taxon>
        <taxon>Lophotrochozoa</taxon>
        <taxon>Mollusca</taxon>
        <taxon>Gastropoda</taxon>
        <taxon>Heterobranchia</taxon>
        <taxon>Euthyneura</taxon>
        <taxon>Panpulmonata</taxon>
        <taxon>Sacoglossa</taxon>
        <taxon>Placobranchoidea</taxon>
        <taxon>Plakobranchidae</taxon>
        <taxon>Plakobranchus</taxon>
    </lineage>
</organism>
<proteinExistence type="predicted"/>
<sequence>MDLIGHGIKNFLVGLLKDLPIQLQSFVLICLFFVLILMPLLMMGYSFNFLYLINISPQREVRETQYARADLASSENSIESQSNLKSLNQASPSGIVKPQPLGSKGAFKKNAIAEGSVSMPHIQIPTINYGPPEGTAHVQALASALESPSRKMGPVLEQPDGGDVKREVAGMGIRARPGAFSNPSQASGDIDTSEASNNSELCQKLAQVTIGQKEASKIDEDNDLDKGCDCNARQGRDVESVSQLSSDLSGGLSNSDVAVELQKLCLNEGKNSSDVLQSLDTRNDNVVEQENQKPK</sequence>
<feature type="region of interest" description="Disordered" evidence="1">
    <location>
        <begin position="175"/>
        <end position="197"/>
    </location>
</feature>
<protein>
    <submittedName>
        <fullName evidence="3">Uncharacterized protein</fullName>
    </submittedName>
</protein>
<feature type="transmembrane region" description="Helical" evidence="2">
    <location>
        <begin position="26"/>
        <end position="53"/>
    </location>
</feature>
<accession>A0AAV3ZHM8</accession>
<dbReference type="EMBL" id="BLXT01002484">
    <property type="protein sequence ID" value="GFN95134.1"/>
    <property type="molecule type" value="Genomic_DNA"/>
</dbReference>
<feature type="compositionally biased region" description="Basic and acidic residues" evidence="1">
    <location>
        <begin position="281"/>
        <end position="295"/>
    </location>
</feature>
<dbReference type="Proteomes" id="UP000735302">
    <property type="component" value="Unassembled WGS sequence"/>
</dbReference>
<gene>
    <name evidence="3" type="ORF">PoB_002164000</name>
</gene>
<evidence type="ECO:0000256" key="2">
    <source>
        <dbReference type="SAM" id="Phobius"/>
    </source>
</evidence>
<keyword evidence="2" id="KW-1133">Transmembrane helix</keyword>
<comment type="caution">
    <text evidence="3">The sequence shown here is derived from an EMBL/GenBank/DDBJ whole genome shotgun (WGS) entry which is preliminary data.</text>
</comment>
<dbReference type="AlphaFoldDB" id="A0AAV3ZHM8"/>
<evidence type="ECO:0000256" key="1">
    <source>
        <dbReference type="SAM" id="MobiDB-lite"/>
    </source>
</evidence>
<evidence type="ECO:0000313" key="3">
    <source>
        <dbReference type="EMBL" id="GFN95134.1"/>
    </source>
</evidence>
<name>A0AAV3ZHM8_9GAST</name>
<evidence type="ECO:0000313" key="4">
    <source>
        <dbReference type="Proteomes" id="UP000735302"/>
    </source>
</evidence>